<dbReference type="InterPro" id="IPR036890">
    <property type="entry name" value="HATPase_C_sf"/>
</dbReference>
<sequence>MEEKRTLFFKNYNCWVKDNIFKFSNLSNQRLVPEFINSIKRLHFKFKHTKIILDFSEVDKVYPYPAAAIVGYIYYFENELGIEFEYLNMPTYLKKISFSAPKIVTEKNVGRHKDCLDRIWIFNNSDEVHLLVNGILTDIRKALECEPGVIDACTWGLNEIMDNVIQHSEAKCGFIMGVIHKKTKNINISIFDYGIGIYTSLKYSDNVYNPKSAADAISLAVQEGVTRDKSVGQGNGMWGLYNIVNLNSGHMSVISGKGGLSLNRGVMKTYEQIRMLSLKQQATTVNFHLNLNKDISIKDALGGTEMVDMYIENMEDDYDRVVFKIFEAASGTGTRQSGLKIKNEVINLYKKAKKSIIIDFDNVGVISSSFADEFIGKLVVELGFYQFQKIFTLSNMNATIQTIVQRSLSQRMAESLKVS</sequence>
<dbReference type="Pfam" id="PF14213">
    <property type="entry name" value="DUF4325"/>
    <property type="match status" value="1"/>
</dbReference>
<proteinExistence type="predicted"/>
<dbReference type="SUPFAM" id="SSF55874">
    <property type="entry name" value="ATPase domain of HSP90 chaperone/DNA topoisomerase II/histidine kinase"/>
    <property type="match status" value="1"/>
</dbReference>
<dbReference type="Gene3D" id="3.30.565.10">
    <property type="entry name" value="Histidine kinase-like ATPase, C-terminal domain"/>
    <property type="match status" value="1"/>
</dbReference>
<accession>A0ABT8WPP3</accession>
<evidence type="ECO:0000313" key="2">
    <source>
        <dbReference type="EMBL" id="MDO5975153.1"/>
    </source>
</evidence>
<reference evidence="2" key="1">
    <citation type="submission" date="2023-07" db="EMBL/GenBank/DDBJ databases">
        <title>Two novel species in the genus Flavivirga.</title>
        <authorList>
            <person name="Kwon K."/>
        </authorList>
    </citation>
    <scope>NUCLEOTIDE SEQUENCE</scope>
    <source>
        <strain evidence="2">KACC 14158</strain>
    </source>
</reference>
<name>A0ABT8WPP3_9FLAO</name>
<protein>
    <submittedName>
        <fullName evidence="2">DUF4325 domain-containing protein</fullName>
    </submittedName>
</protein>
<keyword evidence="3" id="KW-1185">Reference proteome</keyword>
<dbReference type="RefSeq" id="WP_303302321.1">
    <property type="nucleotide sequence ID" value="NZ_BAABDA010000035.1"/>
</dbReference>
<feature type="domain" description="DUF4325" evidence="1">
    <location>
        <begin position="338"/>
        <end position="400"/>
    </location>
</feature>
<organism evidence="2 3">
    <name type="scientific">Flavivirga jejuensis</name>
    <dbReference type="NCBI Taxonomy" id="870487"/>
    <lineage>
        <taxon>Bacteria</taxon>
        <taxon>Pseudomonadati</taxon>
        <taxon>Bacteroidota</taxon>
        <taxon>Flavobacteriia</taxon>
        <taxon>Flavobacteriales</taxon>
        <taxon>Flavobacteriaceae</taxon>
        <taxon>Flavivirga</taxon>
    </lineage>
</organism>
<gene>
    <name evidence="2" type="ORF">Q4Q40_13225</name>
</gene>
<evidence type="ECO:0000259" key="1">
    <source>
        <dbReference type="Pfam" id="PF14213"/>
    </source>
</evidence>
<dbReference type="Proteomes" id="UP001176806">
    <property type="component" value="Unassembled WGS sequence"/>
</dbReference>
<dbReference type="InterPro" id="IPR025474">
    <property type="entry name" value="DUF4325"/>
</dbReference>
<comment type="caution">
    <text evidence="2">The sequence shown here is derived from an EMBL/GenBank/DDBJ whole genome shotgun (WGS) entry which is preliminary data.</text>
</comment>
<dbReference type="EMBL" id="JAUOEL010000004">
    <property type="protein sequence ID" value="MDO5975153.1"/>
    <property type="molecule type" value="Genomic_DNA"/>
</dbReference>
<evidence type="ECO:0000313" key="3">
    <source>
        <dbReference type="Proteomes" id="UP001176806"/>
    </source>
</evidence>